<proteinExistence type="predicted"/>
<gene>
    <name evidence="1" type="ORF">AN215_00415</name>
</gene>
<sequence>MPSRVPSQRVPAHLVAPPGRAEELAGVGVVCAGSRSLRGVGGVVLRSGLVEAEGSWGEDELWGEAVRAGICAPAGTSESSCEEVLGSGWSIRGGWSPTGS</sequence>
<accession>A0A1E7JVI3</accession>
<protein>
    <submittedName>
        <fullName evidence="1">Uncharacterized protein</fullName>
    </submittedName>
</protein>
<name>A0A1E7JVI3_9ACTN</name>
<reference evidence="1 2" key="1">
    <citation type="journal article" date="2016" name="Front. Microbiol.">
        <title>Comparative Genomics Analysis of Streptomyces Species Reveals Their Adaptation to the Marine Environment and Their Diversity at the Genomic Level.</title>
        <authorList>
            <person name="Tian X."/>
            <person name="Zhang Z."/>
            <person name="Yang T."/>
            <person name="Chen M."/>
            <person name="Li J."/>
            <person name="Chen F."/>
            <person name="Yang J."/>
            <person name="Li W."/>
            <person name="Zhang B."/>
            <person name="Zhang Z."/>
            <person name="Wu J."/>
            <person name="Zhang C."/>
            <person name="Long L."/>
            <person name="Xiao J."/>
        </authorList>
    </citation>
    <scope>NUCLEOTIDE SEQUENCE [LARGE SCALE GENOMIC DNA]</scope>
    <source>
        <strain evidence="1 2">SCSIO 10390</strain>
    </source>
</reference>
<dbReference type="AlphaFoldDB" id="A0A1E7JVI3"/>
<dbReference type="Proteomes" id="UP000176087">
    <property type="component" value="Unassembled WGS sequence"/>
</dbReference>
<keyword evidence="2" id="KW-1185">Reference proteome</keyword>
<comment type="caution">
    <text evidence="1">The sequence shown here is derived from an EMBL/GenBank/DDBJ whole genome shotgun (WGS) entry which is preliminary data.</text>
</comment>
<organism evidence="1 2">
    <name type="scientific">Streptomyces abyssalis</name>
    <dbReference type="NCBI Taxonomy" id="933944"/>
    <lineage>
        <taxon>Bacteria</taxon>
        <taxon>Bacillati</taxon>
        <taxon>Actinomycetota</taxon>
        <taxon>Actinomycetes</taxon>
        <taxon>Kitasatosporales</taxon>
        <taxon>Streptomycetaceae</taxon>
        <taxon>Streptomyces</taxon>
    </lineage>
</organism>
<evidence type="ECO:0000313" key="2">
    <source>
        <dbReference type="Proteomes" id="UP000176087"/>
    </source>
</evidence>
<evidence type="ECO:0000313" key="1">
    <source>
        <dbReference type="EMBL" id="OEU94453.1"/>
    </source>
</evidence>
<dbReference type="EMBL" id="LJGT01000035">
    <property type="protein sequence ID" value="OEU94453.1"/>
    <property type="molecule type" value="Genomic_DNA"/>
</dbReference>